<dbReference type="SUPFAM" id="SSF56112">
    <property type="entry name" value="Protein kinase-like (PK-like)"/>
    <property type="match status" value="1"/>
</dbReference>
<dbReference type="EMBL" id="JAHUZN010000007">
    <property type="protein sequence ID" value="KAG8487865.1"/>
    <property type="molecule type" value="Genomic_DNA"/>
</dbReference>
<dbReference type="Proteomes" id="UP000701853">
    <property type="component" value="Chromosome 7"/>
</dbReference>
<feature type="compositionally biased region" description="Low complexity" evidence="1">
    <location>
        <begin position="61"/>
        <end position="75"/>
    </location>
</feature>
<evidence type="ECO:0008006" key="4">
    <source>
        <dbReference type="Google" id="ProtNLM"/>
    </source>
</evidence>
<feature type="region of interest" description="Disordered" evidence="1">
    <location>
        <begin position="362"/>
        <end position="399"/>
    </location>
</feature>
<dbReference type="InterPro" id="IPR011009">
    <property type="entry name" value="Kinase-like_dom_sf"/>
</dbReference>
<evidence type="ECO:0000256" key="1">
    <source>
        <dbReference type="SAM" id="MobiDB-lite"/>
    </source>
</evidence>
<sequence length="1068" mass="118938">MDTFCNQKNYARSLTLNRTVRVSLQLQAHSLTPSLDAGFSLAISCSGTFEMGGNKGDATKKQTPQPTQQLSSSPKEPLEESSESRQKHHQQPSAVVVTATGPPFISAPLYVPTGATSSPFEQQFESVNPKRSRYNSGQWKLLPSPSSLQSQAQMAIITSESSPSPTNPINPQTQAQTTAASSSDAASSPPQSPLPSTTSGQETNKPEDQQFHHQFRKGKYVSPVWKPNEMLWLARAWRIQYQGGSDASGSSSRSGHQEIGPLTGSDVAVQSTRGKTRADKDREVSEFLNKHGINRDAKTAGTKWDNMLGEFRKVYEWERGGEREQVGKSYFRLSPYERKLHRLPASFDEEVFEELSQFMGPRMRTSQSRGASAIASSDDGRSVLSGPRPLPPPPPFKVDELPLSVRTKQLVTTTGGDAFFPGTRGSLVGFDTSLDVGLGLPSSSSKELRRIGKIRMTWEESVSLWAEEGEHHRGRVRLQGSSFLNADELTFFDDSVVACTMEAFEDGPLKGFSVDRFVNGQQVKVFGRRKSSAASASSVTGMFVNVTNSETFQESPSKSHSLSLSMNQVSLKERSFPLQNPLSDIIIRLAAAMPPLEFQDPTDYYIGCLRVPATVMPGLFELSWHLQEPLPEEYRFPLRKDVYRDLPAGKEVLFTTSSELLDCRAMVYDVLSSIIRTNPSLSAATATSRDSFIGLWDDCINRVISKFCSVEMVIIRKPSSSSTEPLQDQWPNVTGFVRNFCLWRGEETDQVREGHPYPSSSLVEKLLWTYMDLPYVLGYYAVGYMVTFCALSRSQDRILRTDLFSFDLSSPSERLKALVPCCRIAGLLPLLADRCFNTISNVGSYKQFPFSDFERINLRNGSIMEMTPNTVTRSFSNKKKWAAVKEIYDILDHRIPHSELICRACEKDLVLVFKPRGCKFKPINCEQLVEALKYVTKALVALHDLCFMHRDLGWDKVLRRSDTENEWFVCGFDEAVGAPQIYPHPVAGADTDARGRHAPEMGRGLHGVKVDVWGVGYLVKTCGLTNVPKMLRELETRCLDQNPEQRPTAADCYHHLLQVQSASSGAPY</sequence>
<dbReference type="AlphaFoldDB" id="A0A8J6CZF4"/>
<evidence type="ECO:0000313" key="2">
    <source>
        <dbReference type="EMBL" id="KAG8487865.1"/>
    </source>
</evidence>
<protein>
    <recommendedName>
        <fullName evidence="4">Protein kinase domain-containing protein</fullName>
    </recommendedName>
</protein>
<feature type="region of interest" description="Disordered" evidence="1">
    <location>
        <begin position="53"/>
        <end position="94"/>
    </location>
</feature>
<feature type="region of interest" description="Disordered" evidence="1">
    <location>
        <begin position="243"/>
        <end position="282"/>
    </location>
</feature>
<comment type="caution">
    <text evidence="2">The sequence shown here is derived from an EMBL/GenBank/DDBJ whole genome shotgun (WGS) entry which is preliminary data.</text>
</comment>
<feature type="compositionally biased region" description="Low complexity" evidence="1">
    <location>
        <begin position="243"/>
        <end position="254"/>
    </location>
</feature>
<accession>A0A8J6CZF4</accession>
<keyword evidence="3" id="KW-1185">Reference proteome</keyword>
<proteinExistence type="predicted"/>
<organism evidence="2 3">
    <name type="scientific">Gossypium anomalum</name>
    <dbReference type="NCBI Taxonomy" id="47600"/>
    <lineage>
        <taxon>Eukaryota</taxon>
        <taxon>Viridiplantae</taxon>
        <taxon>Streptophyta</taxon>
        <taxon>Embryophyta</taxon>
        <taxon>Tracheophyta</taxon>
        <taxon>Spermatophyta</taxon>
        <taxon>Magnoliopsida</taxon>
        <taxon>eudicotyledons</taxon>
        <taxon>Gunneridae</taxon>
        <taxon>Pentapetalae</taxon>
        <taxon>rosids</taxon>
        <taxon>malvids</taxon>
        <taxon>Malvales</taxon>
        <taxon>Malvaceae</taxon>
        <taxon>Malvoideae</taxon>
        <taxon>Gossypium</taxon>
    </lineage>
</organism>
<dbReference type="OrthoDB" id="2379186at2759"/>
<reference evidence="2 3" key="1">
    <citation type="journal article" date="2021" name="bioRxiv">
        <title>The Gossypium anomalum genome as a resource for cotton improvement and evolutionary analysis of hybrid incompatibility.</title>
        <authorList>
            <person name="Grover C.E."/>
            <person name="Yuan D."/>
            <person name="Arick M.A."/>
            <person name="Miller E.R."/>
            <person name="Hu G."/>
            <person name="Peterson D.G."/>
            <person name="Wendel J.F."/>
            <person name="Udall J.A."/>
        </authorList>
    </citation>
    <scope>NUCLEOTIDE SEQUENCE [LARGE SCALE GENOMIC DNA]</scope>
    <source>
        <strain evidence="2">JFW-Udall</strain>
        <tissue evidence="2">Leaf</tissue>
    </source>
</reference>
<feature type="compositionally biased region" description="Basic and acidic residues" evidence="1">
    <location>
        <begin position="76"/>
        <end position="85"/>
    </location>
</feature>
<gene>
    <name evidence="2" type="ORF">CXB51_018474</name>
</gene>
<dbReference type="PANTHER" id="PTHR33492">
    <property type="entry name" value="OSJNBA0043A12.37 PROTEIN-RELATED"/>
    <property type="match status" value="1"/>
</dbReference>
<feature type="compositionally biased region" description="Polar residues" evidence="1">
    <location>
        <begin position="152"/>
        <end position="170"/>
    </location>
</feature>
<dbReference type="PANTHER" id="PTHR33492:SF9">
    <property type="entry name" value="GB|AAB80672.1"/>
    <property type="match status" value="1"/>
</dbReference>
<feature type="region of interest" description="Disordered" evidence="1">
    <location>
        <begin position="119"/>
        <end position="215"/>
    </location>
</feature>
<evidence type="ECO:0000313" key="3">
    <source>
        <dbReference type="Proteomes" id="UP000701853"/>
    </source>
</evidence>
<name>A0A8J6CZF4_9ROSI</name>
<feature type="compositionally biased region" description="Low complexity" evidence="1">
    <location>
        <begin position="141"/>
        <end position="151"/>
    </location>
</feature>
<feature type="compositionally biased region" description="Low complexity" evidence="1">
    <location>
        <begin position="171"/>
        <end position="201"/>
    </location>
</feature>
<dbReference type="Gene3D" id="1.10.510.10">
    <property type="entry name" value="Transferase(Phosphotransferase) domain 1"/>
    <property type="match status" value="1"/>
</dbReference>